<name>A0A1M5Q9L0_9RHOB</name>
<dbReference type="InterPro" id="IPR017900">
    <property type="entry name" value="4Fe4S_Fe_S_CS"/>
</dbReference>
<protein>
    <recommendedName>
        <fullName evidence="9">Ferredoxin</fullName>
    </recommendedName>
</protein>
<dbReference type="PANTHER" id="PTHR42859">
    <property type="entry name" value="OXIDOREDUCTASE"/>
    <property type="match status" value="1"/>
</dbReference>
<accession>A0A1M5Q9L0</accession>
<dbReference type="InterPro" id="IPR017896">
    <property type="entry name" value="4Fe4S_Fe-S-bd"/>
</dbReference>
<keyword evidence="6 9" id="KW-0249">Electron transport</keyword>
<dbReference type="GO" id="GO:0051539">
    <property type="term" value="F:4 iron, 4 sulfur cluster binding"/>
    <property type="evidence" value="ECO:0007669"/>
    <property type="project" value="UniProtKB-UniRule"/>
</dbReference>
<feature type="domain" description="4Fe-4S ferredoxin-type" evidence="10">
    <location>
        <begin position="1"/>
        <end position="30"/>
    </location>
</feature>
<dbReference type="EMBL" id="FQWM01000003">
    <property type="protein sequence ID" value="SHH10600.1"/>
    <property type="molecule type" value="Genomic_DNA"/>
</dbReference>
<dbReference type="RefSeq" id="WP_072792830.1">
    <property type="nucleotide sequence ID" value="NZ_FQWM01000003.1"/>
</dbReference>
<dbReference type="PRINTS" id="PR00354">
    <property type="entry name" value="7FE8SFRDOXIN"/>
</dbReference>
<sequence length="105" mass="11719">MPFVVTDNCTGCRFTDCVEVCPVSCFHGDDDRVYIDPVACIDCAACVPLCPVQAIYEDLDLPEEKEHWTEVNAEKAPTLPKIIKKQPLLEGAEERMEALGFSRDN</sequence>
<evidence type="ECO:0000256" key="4">
    <source>
        <dbReference type="ARBA" id="ARBA00022485"/>
    </source>
</evidence>
<evidence type="ECO:0000313" key="12">
    <source>
        <dbReference type="Proteomes" id="UP000184211"/>
    </source>
</evidence>
<dbReference type="PROSITE" id="PS51379">
    <property type="entry name" value="4FE4S_FER_2"/>
    <property type="match status" value="2"/>
</dbReference>
<comment type="cofactor">
    <cofactor evidence="2 9">
        <name>[4Fe-4S] cluster</name>
        <dbReference type="ChEBI" id="CHEBI:49883"/>
    </cofactor>
</comment>
<evidence type="ECO:0000256" key="7">
    <source>
        <dbReference type="ARBA" id="ARBA00023004"/>
    </source>
</evidence>
<evidence type="ECO:0000259" key="10">
    <source>
        <dbReference type="PROSITE" id="PS51379"/>
    </source>
</evidence>
<organism evidence="11 12">
    <name type="scientific">Cognatishimia maritima</name>
    <dbReference type="NCBI Taxonomy" id="870908"/>
    <lineage>
        <taxon>Bacteria</taxon>
        <taxon>Pseudomonadati</taxon>
        <taxon>Pseudomonadota</taxon>
        <taxon>Alphaproteobacteria</taxon>
        <taxon>Rhodobacterales</taxon>
        <taxon>Paracoccaceae</taxon>
        <taxon>Cognatishimia</taxon>
    </lineage>
</organism>
<keyword evidence="7 9" id="KW-0408">Iron</keyword>
<evidence type="ECO:0000256" key="5">
    <source>
        <dbReference type="ARBA" id="ARBA00022723"/>
    </source>
</evidence>
<keyword evidence="12" id="KW-1185">Reference proteome</keyword>
<dbReference type="PROSITE" id="PS00198">
    <property type="entry name" value="4FE4S_FER_1"/>
    <property type="match status" value="1"/>
</dbReference>
<comment type="cofactor">
    <cofactor evidence="1">
        <name>[3Fe-4S] cluster</name>
        <dbReference type="ChEBI" id="CHEBI:21137"/>
    </cofactor>
</comment>
<evidence type="ECO:0000256" key="2">
    <source>
        <dbReference type="ARBA" id="ARBA00001966"/>
    </source>
</evidence>
<dbReference type="GO" id="GO:0009055">
    <property type="term" value="F:electron transfer activity"/>
    <property type="evidence" value="ECO:0007669"/>
    <property type="project" value="UniProtKB-UniRule"/>
</dbReference>
<dbReference type="InterPro" id="IPR050294">
    <property type="entry name" value="RnfB_subfamily"/>
</dbReference>
<evidence type="ECO:0000256" key="3">
    <source>
        <dbReference type="ARBA" id="ARBA00022448"/>
    </source>
</evidence>
<evidence type="ECO:0000256" key="1">
    <source>
        <dbReference type="ARBA" id="ARBA00001927"/>
    </source>
</evidence>
<evidence type="ECO:0000256" key="6">
    <source>
        <dbReference type="ARBA" id="ARBA00022982"/>
    </source>
</evidence>
<keyword evidence="8 9" id="KW-0411">Iron-sulfur</keyword>
<dbReference type="Proteomes" id="UP000184211">
    <property type="component" value="Unassembled WGS sequence"/>
</dbReference>
<dbReference type="Pfam" id="PF12838">
    <property type="entry name" value="Fer4_7"/>
    <property type="match status" value="1"/>
</dbReference>
<dbReference type="AlphaFoldDB" id="A0A1M5Q9L0"/>
<dbReference type="Gene3D" id="3.30.70.20">
    <property type="match status" value="1"/>
</dbReference>
<dbReference type="STRING" id="870908.SAMN04488044_1913"/>
<dbReference type="OrthoDB" id="9803397at2"/>
<comment type="function">
    <text evidence="9">Ferredoxins are iron-sulfur proteins that transfer electrons in a wide variety of metabolic reactions.</text>
</comment>
<dbReference type="InterPro" id="IPR000813">
    <property type="entry name" value="7Fe_ferredoxin"/>
</dbReference>
<reference evidence="12" key="1">
    <citation type="submission" date="2016-11" db="EMBL/GenBank/DDBJ databases">
        <authorList>
            <person name="Varghese N."/>
            <person name="Submissions S."/>
        </authorList>
    </citation>
    <scope>NUCLEOTIDE SEQUENCE [LARGE SCALE GENOMIC DNA]</scope>
    <source>
        <strain evidence="12">DSM 28223</strain>
    </source>
</reference>
<evidence type="ECO:0000313" key="11">
    <source>
        <dbReference type="EMBL" id="SHH10600.1"/>
    </source>
</evidence>
<gene>
    <name evidence="11" type="ORF">SAMN04488044_1913</name>
</gene>
<keyword evidence="3 9" id="KW-0813">Transport</keyword>
<dbReference type="PANTHER" id="PTHR42859:SF2">
    <property type="entry name" value="FERREDOXIN"/>
    <property type="match status" value="1"/>
</dbReference>
<evidence type="ECO:0000256" key="9">
    <source>
        <dbReference type="RuleBase" id="RU365098"/>
    </source>
</evidence>
<proteinExistence type="predicted"/>
<dbReference type="SUPFAM" id="SSF54862">
    <property type="entry name" value="4Fe-4S ferredoxins"/>
    <property type="match status" value="1"/>
</dbReference>
<keyword evidence="5 9" id="KW-0479">Metal-binding</keyword>
<keyword evidence="4 9" id="KW-0004">4Fe-4S</keyword>
<evidence type="ECO:0000256" key="8">
    <source>
        <dbReference type="ARBA" id="ARBA00023014"/>
    </source>
</evidence>
<feature type="domain" description="4Fe-4S ferredoxin-type" evidence="10">
    <location>
        <begin position="31"/>
        <end position="60"/>
    </location>
</feature>
<dbReference type="GO" id="GO:0046872">
    <property type="term" value="F:metal ion binding"/>
    <property type="evidence" value="ECO:0007669"/>
    <property type="project" value="UniProtKB-UniRule"/>
</dbReference>